<sequence>MSVLTEAKIRKMFREAKIVEHGTFEVATDQKLTPAAKGFLMDHHVDIVSVSSLILSERRAAEHRVCEVKTLEDSVVYSQLYRLLKLYPIFLTCQRELYFAFQAEKCDQVGSLLKVVEHIVEGRILEDISLYGDQFLTHTELQDIRISKQLDQQGVLIGYQEPVWKLVLYTAYTEVELLRRELEYLENGAKDCFLSQVCQLLKSIEVLLWLITSEES</sequence>
<comment type="caution">
    <text evidence="1">The sequence shown here is derived from an EMBL/GenBank/DDBJ whole genome shotgun (WGS) entry which is preliminary data.</text>
</comment>
<dbReference type="AlphaFoldDB" id="A0A7X6MYH9"/>
<protein>
    <recommendedName>
        <fullName evidence="3">Ethanolamine utilization cobalamin adenosyltransferase</fullName>
    </recommendedName>
</protein>
<dbReference type="Proteomes" id="UP000522720">
    <property type="component" value="Unassembled WGS sequence"/>
</dbReference>
<dbReference type="EMBL" id="JAAXPR010000007">
    <property type="protein sequence ID" value="NKZ20226.1"/>
    <property type="molecule type" value="Genomic_DNA"/>
</dbReference>
<accession>A0A7X6MYH9</accession>
<keyword evidence="2" id="KW-1185">Reference proteome</keyword>
<evidence type="ECO:0000313" key="1">
    <source>
        <dbReference type="EMBL" id="NKZ20226.1"/>
    </source>
</evidence>
<dbReference type="RefSeq" id="WP_168548985.1">
    <property type="nucleotide sequence ID" value="NZ_JAAXPR010000007.1"/>
</dbReference>
<evidence type="ECO:0008006" key="3">
    <source>
        <dbReference type="Google" id="ProtNLM"/>
    </source>
</evidence>
<evidence type="ECO:0000313" key="2">
    <source>
        <dbReference type="Proteomes" id="UP000522720"/>
    </source>
</evidence>
<proteinExistence type="predicted"/>
<name>A0A7X6MYH9_9STRE</name>
<gene>
    <name evidence="1" type="ORF">HF992_05125</name>
</gene>
<reference evidence="1 2" key="1">
    <citation type="submission" date="2020-04" db="EMBL/GenBank/DDBJ databases">
        <title>MicrobeNet Type strains.</title>
        <authorList>
            <person name="Nicholson A.C."/>
        </authorList>
    </citation>
    <scope>NUCLEOTIDE SEQUENCE [LARGE SCALE GENOMIC DNA]</scope>
    <source>
        <strain evidence="1 2">CCUG 69612</strain>
    </source>
</reference>
<organism evidence="1 2">
    <name type="scientific">Streptococcus ovuberis</name>
    <dbReference type="NCBI Taxonomy" id="1936207"/>
    <lineage>
        <taxon>Bacteria</taxon>
        <taxon>Bacillati</taxon>
        <taxon>Bacillota</taxon>
        <taxon>Bacilli</taxon>
        <taxon>Lactobacillales</taxon>
        <taxon>Streptococcaceae</taxon>
        <taxon>Streptococcus</taxon>
    </lineage>
</organism>